<dbReference type="Proteomes" id="UP001562425">
    <property type="component" value="Unassembled WGS sequence"/>
</dbReference>
<accession>A0ABD1DPV8</accession>
<proteinExistence type="predicted"/>
<comment type="caution">
    <text evidence="1">The sequence shown here is derived from an EMBL/GenBank/DDBJ whole genome shotgun (WGS) entry which is preliminary data.</text>
</comment>
<reference evidence="1 2" key="1">
    <citation type="submission" date="2024-05" db="EMBL/GenBank/DDBJ databases">
        <title>Culex pipiens pipiens assembly and annotation.</title>
        <authorList>
            <person name="Alout H."/>
            <person name="Durand T."/>
        </authorList>
    </citation>
    <scope>NUCLEOTIDE SEQUENCE [LARGE SCALE GENOMIC DNA]</scope>
    <source>
        <strain evidence="1">HA-2024</strain>
        <tissue evidence="1">Whole body</tissue>
    </source>
</reference>
<dbReference type="EMBL" id="JBEHCU010004611">
    <property type="protein sequence ID" value="KAL1401533.1"/>
    <property type="molecule type" value="Genomic_DNA"/>
</dbReference>
<gene>
    <name evidence="1" type="ORF">pipiens_006529</name>
</gene>
<evidence type="ECO:0000313" key="2">
    <source>
        <dbReference type="Proteomes" id="UP001562425"/>
    </source>
</evidence>
<protein>
    <submittedName>
        <fullName evidence="1">Uncharacterized protein</fullName>
    </submittedName>
</protein>
<sequence>WGHRFQLKSVPIAAATVPLGYLRVAHVPVELFPLLADEALIPAGMSSMNQPLPR</sequence>
<dbReference type="AlphaFoldDB" id="A0ABD1DPV8"/>
<feature type="non-terminal residue" evidence="1">
    <location>
        <position position="1"/>
    </location>
</feature>
<keyword evidence="2" id="KW-1185">Reference proteome</keyword>
<evidence type="ECO:0000313" key="1">
    <source>
        <dbReference type="EMBL" id="KAL1401533.1"/>
    </source>
</evidence>
<organism evidence="1 2">
    <name type="scientific">Culex pipiens pipiens</name>
    <name type="common">Northern house mosquito</name>
    <dbReference type="NCBI Taxonomy" id="38569"/>
    <lineage>
        <taxon>Eukaryota</taxon>
        <taxon>Metazoa</taxon>
        <taxon>Ecdysozoa</taxon>
        <taxon>Arthropoda</taxon>
        <taxon>Hexapoda</taxon>
        <taxon>Insecta</taxon>
        <taxon>Pterygota</taxon>
        <taxon>Neoptera</taxon>
        <taxon>Endopterygota</taxon>
        <taxon>Diptera</taxon>
        <taxon>Nematocera</taxon>
        <taxon>Culicoidea</taxon>
        <taxon>Culicidae</taxon>
        <taxon>Culicinae</taxon>
        <taxon>Culicini</taxon>
        <taxon>Culex</taxon>
        <taxon>Culex</taxon>
    </lineage>
</organism>
<name>A0ABD1DPV8_CULPP</name>